<sequence length="34" mass="3926">MFEHRPLVTPNCSYFLTIKSDYDDGLRIFGGFAD</sequence>
<accession>A0A2P2LIE3</accession>
<proteinExistence type="predicted"/>
<reference evidence="1" key="1">
    <citation type="submission" date="2018-02" db="EMBL/GenBank/DDBJ databases">
        <title>Rhizophora mucronata_Transcriptome.</title>
        <authorList>
            <person name="Meera S.P."/>
            <person name="Sreeshan A."/>
            <person name="Augustine A."/>
        </authorList>
    </citation>
    <scope>NUCLEOTIDE SEQUENCE</scope>
    <source>
        <tissue evidence="1">Leaf</tissue>
    </source>
</reference>
<protein>
    <submittedName>
        <fullName evidence="1">Uncharacterized protein</fullName>
    </submittedName>
</protein>
<name>A0A2P2LIE3_RHIMU</name>
<dbReference type="AlphaFoldDB" id="A0A2P2LIE3"/>
<dbReference type="EMBL" id="GGEC01037235">
    <property type="protein sequence ID" value="MBX17719.1"/>
    <property type="molecule type" value="Transcribed_RNA"/>
</dbReference>
<organism evidence="1">
    <name type="scientific">Rhizophora mucronata</name>
    <name type="common">Asiatic mangrove</name>
    <dbReference type="NCBI Taxonomy" id="61149"/>
    <lineage>
        <taxon>Eukaryota</taxon>
        <taxon>Viridiplantae</taxon>
        <taxon>Streptophyta</taxon>
        <taxon>Embryophyta</taxon>
        <taxon>Tracheophyta</taxon>
        <taxon>Spermatophyta</taxon>
        <taxon>Magnoliopsida</taxon>
        <taxon>eudicotyledons</taxon>
        <taxon>Gunneridae</taxon>
        <taxon>Pentapetalae</taxon>
        <taxon>rosids</taxon>
        <taxon>fabids</taxon>
        <taxon>Malpighiales</taxon>
        <taxon>Rhizophoraceae</taxon>
        <taxon>Rhizophora</taxon>
    </lineage>
</organism>
<evidence type="ECO:0000313" key="1">
    <source>
        <dbReference type="EMBL" id="MBX17719.1"/>
    </source>
</evidence>